<dbReference type="Gene3D" id="3.30.70.2050">
    <property type="match status" value="1"/>
</dbReference>
<dbReference type="Pfam" id="PF05573">
    <property type="entry name" value="NosL"/>
    <property type="match status" value="1"/>
</dbReference>
<gene>
    <name evidence="1" type="ORF">JF290_16305</name>
</gene>
<dbReference type="PROSITE" id="PS51257">
    <property type="entry name" value="PROKAR_LIPOPROTEIN"/>
    <property type="match status" value="1"/>
</dbReference>
<sequence length="171" mass="17930">MRTLVILALITLSACREEVSEAPNPVAMTEESLSFFCQMNVSEHAGPKGQIHLDGMPAPLFFAQVRDLVAYLKSPERSADIAAIYVTDMGAAPSWSEIGADNWVAADTASFVVDAGVRGGMGAPEIVPFADSGAAEAFVHRYGGTIVTLDAIPDAAALAPVDLDQPLEDPA</sequence>
<dbReference type="SUPFAM" id="SSF160387">
    <property type="entry name" value="NosL/MerB-like"/>
    <property type="match status" value="1"/>
</dbReference>
<reference evidence="1" key="1">
    <citation type="submission" date="2020-12" db="EMBL/GenBank/DDBJ databases">
        <title>Sedimentitalea sp. nov., isolated from sand in Incheon.</title>
        <authorList>
            <person name="Kim W."/>
        </authorList>
    </citation>
    <scope>NUCLEOTIDE SEQUENCE</scope>
    <source>
        <strain evidence="1">CAU 1593</strain>
    </source>
</reference>
<proteinExistence type="predicted"/>
<dbReference type="AlphaFoldDB" id="A0A8J7LZZ3"/>
<dbReference type="PANTHER" id="PTHR41247">
    <property type="entry name" value="HTH-TYPE TRANSCRIPTIONAL REPRESSOR YCNK"/>
    <property type="match status" value="1"/>
</dbReference>
<name>A0A8J7LZZ3_9RHOB</name>
<keyword evidence="2" id="KW-1185">Reference proteome</keyword>
<dbReference type="InterPro" id="IPR008719">
    <property type="entry name" value="N2O_reductase_NosL"/>
</dbReference>
<dbReference type="RefSeq" id="WP_199025968.1">
    <property type="nucleotide sequence ID" value="NZ_JAELVR010000011.1"/>
</dbReference>
<dbReference type="Proteomes" id="UP000619079">
    <property type="component" value="Unassembled WGS sequence"/>
</dbReference>
<accession>A0A8J7LZZ3</accession>
<evidence type="ECO:0000313" key="2">
    <source>
        <dbReference type="Proteomes" id="UP000619079"/>
    </source>
</evidence>
<dbReference type="PANTHER" id="PTHR41247:SF1">
    <property type="entry name" value="HTH-TYPE TRANSCRIPTIONAL REPRESSOR YCNK"/>
    <property type="match status" value="1"/>
</dbReference>
<organism evidence="1 2">
    <name type="scientific">Sedimentitalea arenosa</name>
    <dbReference type="NCBI Taxonomy" id="2798803"/>
    <lineage>
        <taxon>Bacteria</taxon>
        <taxon>Pseudomonadati</taxon>
        <taxon>Pseudomonadota</taxon>
        <taxon>Alphaproteobacteria</taxon>
        <taxon>Rhodobacterales</taxon>
        <taxon>Paracoccaceae</taxon>
        <taxon>Sedimentitalea</taxon>
    </lineage>
</organism>
<protein>
    <submittedName>
        <fullName evidence="1">Nitrous oxide reductase accessory protein NosL</fullName>
    </submittedName>
</protein>
<comment type="caution">
    <text evidence="1">The sequence shown here is derived from an EMBL/GenBank/DDBJ whole genome shotgun (WGS) entry which is preliminary data.</text>
</comment>
<dbReference type="EMBL" id="JAELVR010000011">
    <property type="protein sequence ID" value="MBJ6373091.1"/>
    <property type="molecule type" value="Genomic_DNA"/>
</dbReference>
<evidence type="ECO:0000313" key="1">
    <source>
        <dbReference type="EMBL" id="MBJ6373091.1"/>
    </source>
</evidence>
<dbReference type="Gene3D" id="3.30.70.2060">
    <property type="match status" value="1"/>
</dbReference>